<accession>A0A2T4ILA3</accession>
<dbReference type="Proteomes" id="UP000240259">
    <property type="component" value="Unassembled WGS sequence"/>
</dbReference>
<protein>
    <submittedName>
        <fullName evidence="1">Uncharacterized protein</fullName>
    </submittedName>
</protein>
<gene>
    <name evidence="1" type="ORF">C9427_31845</name>
</gene>
<evidence type="ECO:0000313" key="1">
    <source>
        <dbReference type="EMBL" id="PTE06414.1"/>
    </source>
</evidence>
<organism evidence="1 2">
    <name type="scientific">Mesorhizobium helmanticense</name>
    <dbReference type="NCBI Taxonomy" id="1776423"/>
    <lineage>
        <taxon>Bacteria</taxon>
        <taxon>Pseudomonadati</taxon>
        <taxon>Pseudomonadota</taxon>
        <taxon>Alphaproteobacteria</taxon>
        <taxon>Hyphomicrobiales</taxon>
        <taxon>Phyllobacteriaceae</taxon>
        <taxon>Mesorhizobium</taxon>
    </lineage>
</organism>
<sequence length="96" mass="10624">MFARGRPPDGTTRAAAVRSEAARRAATQAPIWLTSTDRCFLDLDNNFAILIHWDGFAPALDAVTRIVRDDSRLFNSTAHEIDFAECSSISSNTLRL</sequence>
<proteinExistence type="predicted"/>
<dbReference type="EMBL" id="PZJX01000069">
    <property type="protein sequence ID" value="PTE06414.1"/>
    <property type="molecule type" value="Genomic_DNA"/>
</dbReference>
<reference evidence="1 2" key="1">
    <citation type="submission" date="2018-03" db="EMBL/GenBank/DDBJ databases">
        <title>Genome sequence of the symbiotic type strain Mesorhizobium helmanticense CSLC115NT isolated from Lotus corniculatus nodules.</title>
        <authorList>
            <person name="Sannazzaro A.I."/>
            <person name="Torres Tejerizo G.A."/>
            <person name="Dip D."/>
            <person name="Caballero M."/>
            <person name="Pistorio M."/>
            <person name="Estrella M.J."/>
        </authorList>
    </citation>
    <scope>NUCLEOTIDE SEQUENCE [LARGE SCALE GENOMIC DNA]</scope>
    <source>
        <strain evidence="1 2">CSLC115N</strain>
    </source>
</reference>
<evidence type="ECO:0000313" key="2">
    <source>
        <dbReference type="Proteomes" id="UP000240259"/>
    </source>
</evidence>
<comment type="caution">
    <text evidence="1">The sequence shown here is derived from an EMBL/GenBank/DDBJ whole genome shotgun (WGS) entry which is preliminary data.</text>
</comment>
<keyword evidence="2" id="KW-1185">Reference proteome</keyword>
<dbReference type="AlphaFoldDB" id="A0A2T4ILA3"/>
<name>A0A2T4ILA3_9HYPH</name>